<proteinExistence type="predicted"/>
<sequence>MVIMENLFLKKVKESVKHWYLVLIVGILLISTGIWTFTHPKESYVALGFIFSISFLCTGILELLFAFLNRNEIENWIWILILGALNTLVGFMLISNTAISILGLSLYVGFVIMFRSLWAVATSIDLKNYGVKGWVNLMLVGVLGVVFSFILIRNPALAGMTLVFWTGIAFLLSGIFNTYLAFKMKNLHNKWDSISFKNE</sequence>
<accession>A0A098LUE2</accession>
<name>A0A098LUE2_9FLAO</name>
<protein>
    <submittedName>
        <fullName evidence="3">Uncharacterized membrane protein HdeD (DUF308 family)</fullName>
    </submittedName>
</protein>
<feature type="transmembrane region" description="Helical" evidence="1">
    <location>
        <begin position="133"/>
        <end position="152"/>
    </location>
</feature>
<dbReference type="InterPro" id="IPR052712">
    <property type="entry name" value="Acid_resist_chaperone_HdeD"/>
</dbReference>
<dbReference type="PANTHER" id="PTHR34989:SF1">
    <property type="entry name" value="PROTEIN HDED"/>
    <property type="match status" value="1"/>
</dbReference>
<evidence type="ECO:0000313" key="3">
    <source>
        <dbReference type="EMBL" id="PQV47873.1"/>
    </source>
</evidence>
<dbReference type="Pfam" id="PF03729">
    <property type="entry name" value="DUF308"/>
    <property type="match status" value="2"/>
</dbReference>
<feature type="transmembrane region" description="Helical" evidence="1">
    <location>
        <begin position="100"/>
        <end position="121"/>
    </location>
</feature>
<dbReference type="AlphaFoldDB" id="A0A098LUE2"/>
<dbReference type="Proteomes" id="UP000030184">
    <property type="component" value="Unassembled WGS sequence"/>
</dbReference>
<feature type="transmembrane region" description="Helical" evidence="1">
    <location>
        <begin position="44"/>
        <end position="68"/>
    </location>
</feature>
<evidence type="ECO:0000313" key="5">
    <source>
        <dbReference type="Proteomes" id="UP000251545"/>
    </source>
</evidence>
<dbReference type="EMBL" id="PVEO01000006">
    <property type="protein sequence ID" value="PQV47873.1"/>
    <property type="molecule type" value="Genomic_DNA"/>
</dbReference>
<keyword evidence="1" id="KW-0472">Membrane</keyword>
<evidence type="ECO:0000256" key="1">
    <source>
        <dbReference type="SAM" id="Phobius"/>
    </source>
</evidence>
<reference evidence="3 5" key="2">
    <citation type="submission" date="2018-02" db="EMBL/GenBank/DDBJ databases">
        <title>Genomic Encyclopedia of Archaeal and Bacterial Type Strains, Phase II (KMG-II): from individual species to whole genera.</title>
        <authorList>
            <person name="Goeker M."/>
        </authorList>
    </citation>
    <scope>NUCLEOTIDE SEQUENCE [LARGE SCALE GENOMIC DNA]</scope>
    <source>
        <strain evidence="3 5">DSM 21165</strain>
    </source>
</reference>
<dbReference type="EMBL" id="BBNY01000067">
    <property type="protein sequence ID" value="GAL89964.1"/>
    <property type="molecule type" value="Genomic_DNA"/>
</dbReference>
<reference evidence="4" key="1">
    <citation type="journal article" date="2014" name="Genome Announc.">
        <title>Draft Genome Sequence of Marine Flavobacterium Jejuia pallidilutea Strain 11shimoA1 and Pigmentation Mutants.</title>
        <authorList>
            <person name="Takatani N."/>
            <person name="Nakanishi M."/>
            <person name="Meirelles P."/>
            <person name="Mino S."/>
            <person name="Suda W."/>
            <person name="Oshima K."/>
            <person name="Hattori M."/>
            <person name="Ohkuma M."/>
            <person name="Hosokawa M."/>
            <person name="Miyashita K."/>
            <person name="Thompson F.L."/>
            <person name="Niwa A."/>
            <person name="Sawabe T."/>
            <person name="Sawabe T."/>
        </authorList>
    </citation>
    <scope>NUCLEOTIDE SEQUENCE [LARGE SCALE GENOMIC DNA]</scope>
    <source>
        <strain evidence="4">JCM 19538</strain>
    </source>
</reference>
<comment type="caution">
    <text evidence="2">The sequence shown here is derived from an EMBL/GenBank/DDBJ whole genome shotgun (WGS) entry which is preliminary data.</text>
</comment>
<evidence type="ECO:0000313" key="2">
    <source>
        <dbReference type="EMBL" id="GAL89964.1"/>
    </source>
</evidence>
<dbReference type="GO" id="GO:0005886">
    <property type="term" value="C:plasma membrane"/>
    <property type="evidence" value="ECO:0007669"/>
    <property type="project" value="TreeGrafter"/>
</dbReference>
<keyword evidence="4" id="KW-1185">Reference proteome</keyword>
<keyword evidence="1" id="KW-0812">Transmembrane</keyword>
<organism evidence="2 4">
    <name type="scientific">Jejuia pallidilutea</name>
    <dbReference type="NCBI Taxonomy" id="504487"/>
    <lineage>
        <taxon>Bacteria</taxon>
        <taxon>Pseudomonadati</taxon>
        <taxon>Bacteroidota</taxon>
        <taxon>Flavobacteriia</taxon>
        <taxon>Flavobacteriales</taxon>
        <taxon>Flavobacteriaceae</taxon>
        <taxon>Jejuia</taxon>
    </lineage>
</organism>
<evidence type="ECO:0000313" key="4">
    <source>
        <dbReference type="Proteomes" id="UP000030184"/>
    </source>
</evidence>
<dbReference type="Proteomes" id="UP000251545">
    <property type="component" value="Unassembled WGS sequence"/>
</dbReference>
<dbReference type="InterPro" id="IPR005325">
    <property type="entry name" value="DUF308_memb"/>
</dbReference>
<feature type="transmembrane region" description="Helical" evidence="1">
    <location>
        <begin position="20"/>
        <end position="38"/>
    </location>
</feature>
<keyword evidence="1" id="KW-1133">Transmembrane helix</keyword>
<gene>
    <name evidence="3" type="ORF">CLV33_106193</name>
    <name evidence="2" type="ORF">JCM19538_2795</name>
</gene>
<feature type="transmembrane region" description="Helical" evidence="1">
    <location>
        <begin position="158"/>
        <end position="182"/>
    </location>
</feature>
<dbReference type="PANTHER" id="PTHR34989">
    <property type="entry name" value="PROTEIN HDED"/>
    <property type="match status" value="1"/>
</dbReference>
<feature type="transmembrane region" description="Helical" evidence="1">
    <location>
        <begin position="75"/>
        <end position="94"/>
    </location>
</feature>